<reference evidence="9" key="1">
    <citation type="submission" date="2025-08" db="UniProtKB">
        <authorList>
            <consortium name="RefSeq"/>
        </authorList>
    </citation>
    <scope>IDENTIFICATION</scope>
    <source>
        <tissue evidence="9">Whole organism</tissue>
    </source>
</reference>
<accession>A0A6J1S1J7</accession>
<dbReference type="PANTHER" id="PTHR10720">
    <property type="entry name" value="HEME OXYGENASE"/>
    <property type="match status" value="1"/>
</dbReference>
<keyword evidence="3 4" id="KW-0408">Iron</keyword>
<dbReference type="KEGG" id="foc:113203811"/>
<dbReference type="Proteomes" id="UP000504606">
    <property type="component" value="Unplaced"/>
</dbReference>
<keyword evidence="1 4" id="KW-0349">Heme</keyword>
<keyword evidence="7" id="KW-0812">Transmembrane</keyword>
<evidence type="ECO:0000256" key="4">
    <source>
        <dbReference type="PIRNR" id="PIRNR000343"/>
    </source>
</evidence>
<evidence type="ECO:0000256" key="3">
    <source>
        <dbReference type="ARBA" id="ARBA00023004"/>
    </source>
</evidence>
<dbReference type="CTD" id="41407"/>
<dbReference type="GeneID" id="113203811"/>
<dbReference type="Pfam" id="PF01126">
    <property type="entry name" value="Heme_oxygenase"/>
    <property type="match status" value="1"/>
</dbReference>
<name>A0A6J1S1J7_FRAOC</name>
<dbReference type="InterPro" id="IPR002051">
    <property type="entry name" value="Haem_Oase"/>
</dbReference>
<sequence>MVWSPKGSADAPFNREMRKATRDIHAVSDALVNGKLALALSDNIVWADGLLVFYEIFRYLEEAMQRYRNQPLGQLRIEGMERTEAFEADLRYYLGEDWTATYTPRESVANYLQHMMEVEENDPDLLIAYVYHLYMGLLSGGQILRKKRQLLNRFPMLGVSRKTRPGGDAVTDFGGRSIYQMKKDLVAALNSVAAELDDDKKKLILEESRTVFELNNTLVRSVKGVGQVILRNVAFFLAFIFMLYMLCKMFMF</sequence>
<evidence type="ECO:0000256" key="5">
    <source>
        <dbReference type="PIRSR" id="PIRSR000343-1"/>
    </source>
</evidence>
<dbReference type="GO" id="GO:0006788">
    <property type="term" value="P:heme oxidation"/>
    <property type="evidence" value="ECO:0007669"/>
    <property type="project" value="UniProtKB-UniRule"/>
</dbReference>
<dbReference type="RefSeq" id="XP_026274488.1">
    <property type="nucleotide sequence ID" value="XM_026418703.2"/>
</dbReference>
<proteinExistence type="inferred from homology"/>
<keyword evidence="7" id="KW-0472">Membrane</keyword>
<dbReference type="PIRSF" id="PIRSF000343">
    <property type="entry name" value="Haem_Oase"/>
    <property type="match status" value="1"/>
</dbReference>
<keyword evidence="7" id="KW-1133">Transmembrane helix</keyword>
<evidence type="ECO:0000256" key="7">
    <source>
        <dbReference type="SAM" id="Phobius"/>
    </source>
</evidence>
<dbReference type="GO" id="GO:0046872">
    <property type="term" value="F:metal ion binding"/>
    <property type="evidence" value="ECO:0007669"/>
    <property type="project" value="UniProtKB-UniRule"/>
</dbReference>
<evidence type="ECO:0000256" key="6">
    <source>
        <dbReference type="PIRSR" id="PIRSR000343-2"/>
    </source>
</evidence>
<dbReference type="PANTHER" id="PTHR10720:SF0">
    <property type="entry name" value="HEME OXYGENASE"/>
    <property type="match status" value="1"/>
</dbReference>
<dbReference type="InterPro" id="IPR016084">
    <property type="entry name" value="Haem_Oase-like_multi-hlx"/>
</dbReference>
<feature type="binding site" evidence="5">
    <location>
        <position position="131"/>
    </location>
    <ligand>
        <name>heme b</name>
        <dbReference type="ChEBI" id="CHEBI:60344"/>
    </ligand>
</feature>
<dbReference type="GO" id="GO:0004392">
    <property type="term" value="F:heme oxygenase (decyclizing) activity"/>
    <property type="evidence" value="ECO:0007669"/>
    <property type="project" value="UniProtKB-UniRule"/>
</dbReference>
<comment type="similarity">
    <text evidence="4">Belongs to the heme oxygenase family.</text>
</comment>
<dbReference type="OrthoDB" id="652091at2759"/>
<dbReference type="InterPro" id="IPR016053">
    <property type="entry name" value="Haem_Oase-like"/>
</dbReference>
<gene>
    <name evidence="9" type="primary">LOC113203811</name>
</gene>
<dbReference type="PRINTS" id="PR00088">
    <property type="entry name" value="HAEMOXYGNASE"/>
</dbReference>
<evidence type="ECO:0000313" key="9">
    <source>
        <dbReference type="RefSeq" id="XP_026274488.1"/>
    </source>
</evidence>
<protein>
    <recommendedName>
        <fullName evidence="4">Heme oxygenase</fullName>
        <ecNumber evidence="4">1.14.14.18</ecNumber>
    </recommendedName>
</protein>
<feature type="transmembrane region" description="Helical" evidence="7">
    <location>
        <begin position="228"/>
        <end position="246"/>
    </location>
</feature>
<dbReference type="AlphaFoldDB" id="A0A6J1S1J7"/>
<keyword evidence="8" id="KW-1185">Reference proteome</keyword>
<organism evidence="8 9">
    <name type="scientific">Frankliniella occidentalis</name>
    <name type="common">Western flower thrips</name>
    <name type="synonym">Euthrips occidentalis</name>
    <dbReference type="NCBI Taxonomy" id="133901"/>
    <lineage>
        <taxon>Eukaryota</taxon>
        <taxon>Metazoa</taxon>
        <taxon>Ecdysozoa</taxon>
        <taxon>Arthropoda</taxon>
        <taxon>Hexapoda</taxon>
        <taxon>Insecta</taxon>
        <taxon>Pterygota</taxon>
        <taxon>Neoptera</taxon>
        <taxon>Paraneoptera</taxon>
        <taxon>Thysanoptera</taxon>
        <taxon>Terebrantia</taxon>
        <taxon>Thripoidea</taxon>
        <taxon>Thripidae</taxon>
        <taxon>Frankliniella</taxon>
    </lineage>
</organism>
<evidence type="ECO:0000256" key="1">
    <source>
        <dbReference type="ARBA" id="ARBA00022617"/>
    </source>
</evidence>
<dbReference type="CDD" id="cd19165">
    <property type="entry name" value="HemeO"/>
    <property type="match status" value="1"/>
</dbReference>
<dbReference type="EC" id="1.14.14.18" evidence="4"/>
<feature type="transmembrane region" description="Helical" evidence="7">
    <location>
        <begin position="125"/>
        <end position="144"/>
    </location>
</feature>
<feature type="binding site" description="axial binding residue" evidence="6">
    <location>
        <position position="25"/>
    </location>
    <ligand>
        <name>heme b</name>
        <dbReference type="ChEBI" id="CHEBI:60344"/>
    </ligand>
    <ligandPart>
        <name>Fe</name>
        <dbReference type="ChEBI" id="CHEBI:18248"/>
    </ligandPart>
</feature>
<dbReference type="Gene3D" id="1.20.910.10">
    <property type="entry name" value="Heme oxygenase-like"/>
    <property type="match status" value="1"/>
</dbReference>
<feature type="binding site" evidence="5">
    <location>
        <position position="18"/>
    </location>
    <ligand>
        <name>heme b</name>
        <dbReference type="ChEBI" id="CHEBI:60344"/>
    </ligand>
</feature>
<evidence type="ECO:0000256" key="2">
    <source>
        <dbReference type="ARBA" id="ARBA00022723"/>
    </source>
</evidence>
<comment type="catalytic activity">
    <reaction evidence="4">
        <text>heme b + 3 reduced [NADPH--hemoprotein reductase] + 3 O2 = biliverdin IXalpha + CO + Fe(2+) + 3 oxidized [NADPH--hemoprotein reductase] + 3 H2O + H(+)</text>
        <dbReference type="Rhea" id="RHEA:21764"/>
        <dbReference type="Rhea" id="RHEA-COMP:11964"/>
        <dbReference type="Rhea" id="RHEA-COMP:11965"/>
        <dbReference type="ChEBI" id="CHEBI:15377"/>
        <dbReference type="ChEBI" id="CHEBI:15378"/>
        <dbReference type="ChEBI" id="CHEBI:15379"/>
        <dbReference type="ChEBI" id="CHEBI:17245"/>
        <dbReference type="ChEBI" id="CHEBI:29033"/>
        <dbReference type="ChEBI" id="CHEBI:57618"/>
        <dbReference type="ChEBI" id="CHEBI:57991"/>
        <dbReference type="ChEBI" id="CHEBI:58210"/>
        <dbReference type="ChEBI" id="CHEBI:60344"/>
        <dbReference type="EC" id="1.14.14.18"/>
    </reaction>
</comment>
<evidence type="ECO:0000313" key="8">
    <source>
        <dbReference type="Proteomes" id="UP000504606"/>
    </source>
</evidence>
<keyword evidence="2 4" id="KW-0479">Metal-binding</keyword>
<dbReference type="SUPFAM" id="SSF48613">
    <property type="entry name" value="Heme oxygenase-like"/>
    <property type="match status" value="1"/>
</dbReference>